<dbReference type="GO" id="GO:0006310">
    <property type="term" value="P:DNA recombination"/>
    <property type="evidence" value="ECO:0007669"/>
    <property type="project" value="UniProtKB-KW"/>
</dbReference>
<feature type="domain" description="Tyr recombinase" evidence="2">
    <location>
        <begin position="1"/>
        <end position="94"/>
    </location>
</feature>
<evidence type="ECO:0000313" key="4">
    <source>
        <dbReference type="Proteomes" id="UP000321181"/>
    </source>
</evidence>
<dbReference type="InterPro" id="IPR013762">
    <property type="entry name" value="Integrase-like_cat_sf"/>
</dbReference>
<proteinExistence type="predicted"/>
<dbReference type="PROSITE" id="PS51898">
    <property type="entry name" value="TYR_RECOMBINASE"/>
    <property type="match status" value="1"/>
</dbReference>
<sequence length="151" mass="16311">MATYAEPGQHGRVFVRAKGATPYRSTFRPVWAQALVAAGVSGVHLHDLRHAGNHLAGLSGATTRELMGRMGHVSMLAALIYKHRTHDRDRRIADSMDLPLGDRVIGSLPRDRARGGHGRRVTEIGTRNPHALGAGGVGAFVVERVTRIELA</sequence>
<keyword evidence="1" id="KW-0233">DNA recombination</keyword>
<comment type="caution">
    <text evidence="3">The sequence shown here is derived from an EMBL/GenBank/DDBJ whole genome shotgun (WGS) entry which is preliminary data.</text>
</comment>
<dbReference type="EMBL" id="BJYY01000013">
    <property type="protein sequence ID" value="GEO33959.1"/>
    <property type="molecule type" value="Genomic_DNA"/>
</dbReference>
<reference evidence="3 4" key="1">
    <citation type="submission" date="2019-07" db="EMBL/GenBank/DDBJ databases">
        <title>Whole genome shotgun sequence of Cellulomonas aerilata NBRC 106308.</title>
        <authorList>
            <person name="Hosoyama A."/>
            <person name="Uohara A."/>
            <person name="Ohji S."/>
            <person name="Ichikawa N."/>
        </authorList>
    </citation>
    <scope>NUCLEOTIDE SEQUENCE [LARGE SCALE GENOMIC DNA]</scope>
    <source>
        <strain evidence="3 4">NBRC 106308</strain>
    </source>
</reference>
<dbReference type="InterPro" id="IPR011010">
    <property type="entry name" value="DNA_brk_join_enz"/>
</dbReference>
<evidence type="ECO:0000256" key="1">
    <source>
        <dbReference type="ARBA" id="ARBA00023172"/>
    </source>
</evidence>
<dbReference type="GO" id="GO:0003677">
    <property type="term" value="F:DNA binding"/>
    <property type="evidence" value="ECO:0007669"/>
    <property type="project" value="InterPro"/>
</dbReference>
<dbReference type="Gene3D" id="1.10.443.10">
    <property type="entry name" value="Intergrase catalytic core"/>
    <property type="match status" value="1"/>
</dbReference>
<evidence type="ECO:0000259" key="2">
    <source>
        <dbReference type="PROSITE" id="PS51898"/>
    </source>
</evidence>
<gene>
    <name evidence="3" type="ORF">CAE01nite_16840</name>
</gene>
<dbReference type="RefSeq" id="WP_186816475.1">
    <property type="nucleotide sequence ID" value="NZ_BAAARM010000003.1"/>
</dbReference>
<dbReference type="InterPro" id="IPR002104">
    <property type="entry name" value="Integrase_catalytic"/>
</dbReference>
<dbReference type="AlphaFoldDB" id="A0A512DBU7"/>
<dbReference type="GO" id="GO:0015074">
    <property type="term" value="P:DNA integration"/>
    <property type="evidence" value="ECO:0007669"/>
    <property type="project" value="InterPro"/>
</dbReference>
<accession>A0A512DBU7</accession>
<dbReference type="Proteomes" id="UP000321181">
    <property type="component" value="Unassembled WGS sequence"/>
</dbReference>
<dbReference type="SUPFAM" id="SSF56349">
    <property type="entry name" value="DNA breaking-rejoining enzymes"/>
    <property type="match status" value="1"/>
</dbReference>
<organism evidence="3 4">
    <name type="scientific">Cellulomonas aerilata</name>
    <dbReference type="NCBI Taxonomy" id="515326"/>
    <lineage>
        <taxon>Bacteria</taxon>
        <taxon>Bacillati</taxon>
        <taxon>Actinomycetota</taxon>
        <taxon>Actinomycetes</taxon>
        <taxon>Micrococcales</taxon>
        <taxon>Cellulomonadaceae</taxon>
        <taxon>Cellulomonas</taxon>
    </lineage>
</organism>
<protein>
    <recommendedName>
        <fullName evidence="2">Tyr recombinase domain-containing protein</fullName>
    </recommendedName>
</protein>
<evidence type="ECO:0000313" key="3">
    <source>
        <dbReference type="EMBL" id="GEO33959.1"/>
    </source>
</evidence>
<keyword evidence="4" id="KW-1185">Reference proteome</keyword>
<name>A0A512DBU7_9CELL</name>